<dbReference type="EMBL" id="KQ086091">
    <property type="protein sequence ID" value="KLO08458.1"/>
    <property type="molecule type" value="Genomic_DNA"/>
</dbReference>
<dbReference type="OrthoDB" id="3173670at2759"/>
<dbReference type="Proteomes" id="UP000053477">
    <property type="component" value="Unassembled WGS sequence"/>
</dbReference>
<dbReference type="AlphaFoldDB" id="A0A0H2RG16"/>
<evidence type="ECO:0000313" key="2">
    <source>
        <dbReference type="Proteomes" id="UP000053477"/>
    </source>
</evidence>
<proteinExistence type="predicted"/>
<name>A0A0H2RG16_9AGAM</name>
<dbReference type="InParanoid" id="A0A0H2RG16"/>
<gene>
    <name evidence="1" type="ORF">SCHPADRAFT_880541</name>
</gene>
<evidence type="ECO:0000313" key="1">
    <source>
        <dbReference type="EMBL" id="KLO08458.1"/>
    </source>
</evidence>
<keyword evidence="2" id="KW-1185">Reference proteome</keyword>
<reference evidence="1 2" key="1">
    <citation type="submission" date="2015-04" db="EMBL/GenBank/DDBJ databases">
        <title>Complete genome sequence of Schizopora paradoxa KUC8140, a cosmopolitan wood degrader in East Asia.</title>
        <authorList>
            <consortium name="DOE Joint Genome Institute"/>
            <person name="Min B."/>
            <person name="Park H."/>
            <person name="Jang Y."/>
            <person name="Kim J.-J."/>
            <person name="Kim K.H."/>
            <person name="Pangilinan J."/>
            <person name="Lipzen A."/>
            <person name="Riley R."/>
            <person name="Grigoriev I.V."/>
            <person name="Spatafora J.W."/>
            <person name="Choi I.-G."/>
        </authorList>
    </citation>
    <scope>NUCLEOTIDE SEQUENCE [LARGE SCALE GENOMIC DNA]</scope>
    <source>
        <strain evidence="1 2">KUC8140</strain>
    </source>
</reference>
<protein>
    <submittedName>
        <fullName evidence="1">Uncharacterized protein</fullName>
    </submittedName>
</protein>
<sequence length="149" mass="16529">MYIPANVKVTYKVYPILLKTHKTTFFLEAPAGKTVASLKDDTLSALTSKTRETLSPDEEKLPEVSSTDDFEICRDVKEKSKQSFSGPNYELLNTEEVVQKIAQPWEVLYLRFIGSNGILMPVNVTIPSISADADEEMPEPSSSKGKGRA</sequence>
<accession>A0A0H2RG16</accession>
<organism evidence="1 2">
    <name type="scientific">Schizopora paradoxa</name>
    <dbReference type="NCBI Taxonomy" id="27342"/>
    <lineage>
        <taxon>Eukaryota</taxon>
        <taxon>Fungi</taxon>
        <taxon>Dikarya</taxon>
        <taxon>Basidiomycota</taxon>
        <taxon>Agaricomycotina</taxon>
        <taxon>Agaricomycetes</taxon>
        <taxon>Hymenochaetales</taxon>
        <taxon>Schizoporaceae</taxon>
        <taxon>Schizopora</taxon>
    </lineage>
</organism>